<dbReference type="AlphaFoldDB" id="A0A8E2VIG8"/>
<comment type="caution">
    <text evidence="1">The sequence shown here is derived from an EMBL/GenBank/DDBJ whole genome shotgun (WGS) entry which is preliminary data.</text>
</comment>
<sequence>MTLEAPALALRRRFLGGALAATAVVGLPSRPWAQGSEGSRNTYTLSCMARNATVELFVNGAPTALHTSLKDMAWTFFVPDFLRDGANRIDIAYEPLNPEERNYTPNPDVAIQAELAQGRQEPAILFNASYDMDEGRLAPRETEIFSGIPVRRDAGTISRIRAGAEEPFVIRSGKGNATRPEYTRILAIEFQVDDPSLGDVAWAGTEPLTDTPEMRDALWQAMARLHRAVERKDRVALVEIARPYLSRLAYMLGKADADAAAAMILDSAPWASDKVASLRPLLSREEARGAALLFGSDRRLVCFADHRVTALDRDGNFLSTLPFYFGRRPGGPMLGCFSRHMK</sequence>
<protein>
    <submittedName>
        <fullName evidence="1">Uncharacterized protein</fullName>
    </submittedName>
</protein>
<dbReference type="Proteomes" id="UP000244037">
    <property type="component" value="Unassembled WGS sequence"/>
</dbReference>
<accession>A0A8E2VIG8</accession>
<dbReference type="EMBL" id="QAYC01000011">
    <property type="protein sequence ID" value="PTW46552.1"/>
    <property type="molecule type" value="Genomic_DNA"/>
</dbReference>
<organism evidence="1 2">
    <name type="scientific">Rhodovulum kholense</name>
    <dbReference type="NCBI Taxonomy" id="453584"/>
    <lineage>
        <taxon>Bacteria</taxon>
        <taxon>Pseudomonadati</taxon>
        <taxon>Pseudomonadota</taxon>
        <taxon>Alphaproteobacteria</taxon>
        <taxon>Rhodobacterales</taxon>
        <taxon>Paracoccaceae</taxon>
        <taxon>Rhodovulum</taxon>
    </lineage>
</organism>
<dbReference type="PROSITE" id="PS51318">
    <property type="entry name" value="TAT"/>
    <property type="match status" value="1"/>
</dbReference>
<reference evidence="1 2" key="1">
    <citation type="submission" date="2018-04" db="EMBL/GenBank/DDBJ databases">
        <title>Genomic Encyclopedia of Archaeal and Bacterial Type Strains, Phase II (KMG-II): from individual species to whole genera.</title>
        <authorList>
            <person name="Goeker M."/>
        </authorList>
    </citation>
    <scope>NUCLEOTIDE SEQUENCE [LARGE SCALE GENOMIC DNA]</scope>
    <source>
        <strain evidence="1 2">DSM 19783</strain>
    </source>
</reference>
<evidence type="ECO:0000313" key="1">
    <source>
        <dbReference type="EMBL" id="PTW46552.1"/>
    </source>
</evidence>
<dbReference type="RefSeq" id="WP_146176285.1">
    <property type="nucleotide sequence ID" value="NZ_QAYC01000011.1"/>
</dbReference>
<proteinExistence type="predicted"/>
<evidence type="ECO:0000313" key="2">
    <source>
        <dbReference type="Proteomes" id="UP000244037"/>
    </source>
</evidence>
<name>A0A8E2VIG8_9RHOB</name>
<gene>
    <name evidence="1" type="ORF">C8N38_11136</name>
</gene>
<keyword evidence="2" id="KW-1185">Reference proteome</keyword>
<dbReference type="OrthoDB" id="7882026at2"/>
<dbReference type="InterPro" id="IPR006311">
    <property type="entry name" value="TAT_signal"/>
</dbReference>